<keyword evidence="8 13" id="KW-0472">Membrane</keyword>
<feature type="domain" description="Ionotropic glutamate receptor C-terminal" evidence="14">
    <location>
        <begin position="476"/>
        <end position="643"/>
    </location>
</feature>
<sequence>MLSILSCDDTWRIYRRFRDEHLLHLAITEMDCPRLPSNEGVTVPLVATDSALPQLMLDIKMTQLAAWTTSTLLYDDSVADMEIVQRTIKSLSVPTPGREANAASVAVYKVKGTRTNWERRKSVMQILKDFPINRLGSNFVVAVSREVMAVVMEVCKAVGLSQPESQWLYLISDSNALNNNLSAFAPLLSEGENIAFVHDSSSSGAGCEGGLLCHVEEVLHSFIVALDAVIQDEETTIAQVSPDEWDDISPSKHGRRSTLLYLLNVNISEINVCDACTTWKLDAGDTWGLEYQGQEQQDAGHAGTRQMVPVGQWSPREGLKMLDRLFPHIGHGFAGRNLPVVSFHDPPWQIIKYNDTSQATEYKGLMFKIVDQLAENLNFRYTVMFPAKNKDGWTDDASLMKNSFDNVTSVFLQTDTIIEILRSKRVFLAVGAFAVTEKRKALINFTMSISIQTTTLLTARPGEVSRALIFMAPFTYDTWACILVLVVLATPLLNYFHRNSPYYEYFYGNKVKGGLNSLYNCLWYVYGALMQQGGMHLPEADSGRILVGAWWLIVLVIVTSYGGNLVAFLTFPKYEVAVTNVDELLARRGTLSWGILKDTATEQHLKPIPAVRLSVLQQYQNVNRKNFRCGAKLMQDTGTVFVSNRTNKYADNRANKYADNRANKYADNRANKYADNSRHVKQFCNCTDTNAIFNCPASRPTSVQHRPNYYIT</sequence>
<proteinExistence type="inferred from homology"/>
<dbReference type="GO" id="GO:0050906">
    <property type="term" value="P:detection of stimulus involved in sensory perception"/>
    <property type="evidence" value="ECO:0007669"/>
    <property type="project" value="UniProtKB-ARBA"/>
</dbReference>
<reference evidence="17" key="1">
    <citation type="submission" date="2020-01" db="EMBL/GenBank/DDBJ databases">
        <title>Draft genome sequence of the Termite Coptotermes fromosanus.</title>
        <authorList>
            <person name="Itakura S."/>
            <person name="Yosikawa Y."/>
            <person name="Umezawa K."/>
        </authorList>
    </citation>
    <scope>NUCLEOTIDE SEQUENCE [LARGE SCALE GENOMIC DNA]</scope>
</reference>
<dbReference type="InterPro" id="IPR019594">
    <property type="entry name" value="Glu/Gly-bd"/>
</dbReference>
<dbReference type="InterPro" id="IPR001320">
    <property type="entry name" value="Iontro_rcpt_C"/>
</dbReference>
<keyword evidence="17" id="KW-1185">Reference proteome</keyword>
<dbReference type="SUPFAM" id="SSF53850">
    <property type="entry name" value="Periplasmic binding protein-like II"/>
    <property type="match status" value="1"/>
</dbReference>
<organism evidence="16 17">
    <name type="scientific">Coptotermes formosanus</name>
    <name type="common">Formosan subterranean termite</name>
    <dbReference type="NCBI Taxonomy" id="36987"/>
    <lineage>
        <taxon>Eukaryota</taxon>
        <taxon>Metazoa</taxon>
        <taxon>Ecdysozoa</taxon>
        <taxon>Arthropoda</taxon>
        <taxon>Hexapoda</taxon>
        <taxon>Insecta</taxon>
        <taxon>Pterygota</taxon>
        <taxon>Neoptera</taxon>
        <taxon>Polyneoptera</taxon>
        <taxon>Dictyoptera</taxon>
        <taxon>Blattodea</taxon>
        <taxon>Blattoidea</taxon>
        <taxon>Termitoidae</taxon>
        <taxon>Rhinotermitidae</taxon>
        <taxon>Coptotermes</taxon>
    </lineage>
</organism>
<evidence type="ECO:0000256" key="12">
    <source>
        <dbReference type="ARBA" id="ARBA00023303"/>
    </source>
</evidence>
<keyword evidence="9" id="KW-0675">Receptor</keyword>
<accession>A0A6L2PUS1</accession>
<dbReference type="FunFam" id="1.10.287.70:FF:000143">
    <property type="entry name" value="Probable glutamate receptor"/>
    <property type="match status" value="1"/>
</dbReference>
<comment type="similarity">
    <text evidence="2">Belongs to the glutamate-gated ion channel (TC 1.A.10.1) family.</text>
</comment>
<dbReference type="Gene3D" id="3.40.190.10">
    <property type="entry name" value="Periplasmic binding protein-like II"/>
    <property type="match status" value="1"/>
</dbReference>
<evidence type="ECO:0000256" key="1">
    <source>
        <dbReference type="ARBA" id="ARBA00004651"/>
    </source>
</evidence>
<dbReference type="InterPro" id="IPR052192">
    <property type="entry name" value="Insect_Ionotropic_Sensory_Rcpt"/>
</dbReference>
<dbReference type="Proteomes" id="UP000502823">
    <property type="component" value="Unassembled WGS sequence"/>
</dbReference>
<evidence type="ECO:0000256" key="5">
    <source>
        <dbReference type="ARBA" id="ARBA00022692"/>
    </source>
</evidence>
<keyword evidence="5 13" id="KW-0812">Transmembrane</keyword>
<gene>
    <name evidence="16" type="ORF">Cfor_00907</name>
</gene>
<comment type="subcellular location">
    <subcellularLocation>
        <location evidence="1">Cell membrane</location>
        <topology evidence="1">Multi-pass membrane protein</topology>
    </subcellularLocation>
</comment>
<dbReference type="Pfam" id="PF10613">
    <property type="entry name" value="Lig_chan-Glu_bd"/>
    <property type="match status" value="1"/>
</dbReference>
<dbReference type="EMBL" id="BLKM01005761">
    <property type="protein sequence ID" value="GFG35350.1"/>
    <property type="molecule type" value="Genomic_DNA"/>
</dbReference>
<feature type="transmembrane region" description="Helical" evidence="13">
    <location>
        <begin position="517"/>
        <end position="537"/>
    </location>
</feature>
<keyword evidence="3" id="KW-0813">Transport</keyword>
<evidence type="ECO:0000256" key="8">
    <source>
        <dbReference type="ARBA" id="ARBA00023136"/>
    </source>
</evidence>
<dbReference type="Pfam" id="PF00060">
    <property type="entry name" value="Lig_chan"/>
    <property type="match status" value="1"/>
</dbReference>
<dbReference type="AlphaFoldDB" id="A0A6L2PUS1"/>
<keyword evidence="6 13" id="KW-1133">Transmembrane helix</keyword>
<evidence type="ECO:0000256" key="9">
    <source>
        <dbReference type="ARBA" id="ARBA00023170"/>
    </source>
</evidence>
<protein>
    <recommendedName>
        <fullName evidence="18">Ionotropic glutamate receptor C-terminal domain-containing protein</fullName>
    </recommendedName>
</protein>
<dbReference type="PANTHER" id="PTHR42643">
    <property type="entry name" value="IONOTROPIC RECEPTOR 20A-RELATED"/>
    <property type="match status" value="1"/>
</dbReference>
<evidence type="ECO:0000256" key="11">
    <source>
        <dbReference type="ARBA" id="ARBA00023286"/>
    </source>
</evidence>
<keyword evidence="4" id="KW-1003">Cell membrane</keyword>
<dbReference type="Gene3D" id="1.10.287.70">
    <property type="match status" value="1"/>
</dbReference>
<dbReference type="InParanoid" id="A0A6L2PUS1"/>
<evidence type="ECO:0000256" key="2">
    <source>
        <dbReference type="ARBA" id="ARBA00008685"/>
    </source>
</evidence>
<evidence type="ECO:0008006" key="18">
    <source>
        <dbReference type="Google" id="ProtNLM"/>
    </source>
</evidence>
<evidence type="ECO:0000256" key="10">
    <source>
        <dbReference type="ARBA" id="ARBA00023180"/>
    </source>
</evidence>
<dbReference type="OrthoDB" id="5984008at2759"/>
<evidence type="ECO:0000259" key="15">
    <source>
        <dbReference type="Pfam" id="PF10613"/>
    </source>
</evidence>
<evidence type="ECO:0000256" key="13">
    <source>
        <dbReference type="SAM" id="Phobius"/>
    </source>
</evidence>
<feature type="transmembrane region" description="Helical" evidence="13">
    <location>
        <begin position="476"/>
        <end position="496"/>
    </location>
</feature>
<keyword evidence="11" id="KW-1071">Ligand-gated ion channel</keyword>
<dbReference type="PANTHER" id="PTHR42643:SF24">
    <property type="entry name" value="IONOTROPIC RECEPTOR 60A"/>
    <property type="match status" value="1"/>
</dbReference>
<evidence type="ECO:0000259" key="14">
    <source>
        <dbReference type="Pfam" id="PF00060"/>
    </source>
</evidence>
<feature type="domain" description="Ionotropic glutamate receptor L-glutamate and glycine-binding" evidence="15">
    <location>
        <begin position="338"/>
        <end position="460"/>
    </location>
</feature>
<keyword evidence="7" id="KW-0406">Ion transport</keyword>
<dbReference type="GO" id="GO:0005886">
    <property type="term" value="C:plasma membrane"/>
    <property type="evidence" value="ECO:0007669"/>
    <property type="project" value="UniProtKB-SubCell"/>
</dbReference>
<feature type="transmembrane region" description="Helical" evidence="13">
    <location>
        <begin position="549"/>
        <end position="571"/>
    </location>
</feature>
<keyword evidence="12" id="KW-0407">Ion channel</keyword>
<keyword evidence="10" id="KW-0325">Glycoprotein</keyword>
<name>A0A6L2PUS1_COPFO</name>
<comment type="caution">
    <text evidence="16">The sequence shown here is derived from an EMBL/GenBank/DDBJ whole genome shotgun (WGS) entry which is preliminary data.</text>
</comment>
<evidence type="ECO:0000256" key="3">
    <source>
        <dbReference type="ARBA" id="ARBA00022448"/>
    </source>
</evidence>
<evidence type="ECO:0000256" key="4">
    <source>
        <dbReference type="ARBA" id="ARBA00022475"/>
    </source>
</evidence>
<evidence type="ECO:0000256" key="7">
    <source>
        <dbReference type="ARBA" id="ARBA00023065"/>
    </source>
</evidence>
<evidence type="ECO:0000313" key="16">
    <source>
        <dbReference type="EMBL" id="GFG35350.1"/>
    </source>
</evidence>
<dbReference type="FunCoup" id="A0A6L2PUS1">
    <property type="interactions" value="6"/>
</dbReference>
<dbReference type="GO" id="GO:0015276">
    <property type="term" value="F:ligand-gated monoatomic ion channel activity"/>
    <property type="evidence" value="ECO:0007669"/>
    <property type="project" value="InterPro"/>
</dbReference>
<evidence type="ECO:0000256" key="6">
    <source>
        <dbReference type="ARBA" id="ARBA00022989"/>
    </source>
</evidence>
<evidence type="ECO:0000313" key="17">
    <source>
        <dbReference type="Proteomes" id="UP000502823"/>
    </source>
</evidence>